<reference evidence="4 5" key="1">
    <citation type="submission" date="2019-11" db="EMBL/GenBank/DDBJ databases">
        <authorList>
            <person name="Li X.-J."/>
            <person name="Feng X.-M."/>
        </authorList>
    </citation>
    <scope>NUCLEOTIDE SEQUENCE [LARGE SCALE GENOMIC DNA]</scope>
    <source>
        <strain evidence="4 5">XMNu-373</strain>
    </source>
</reference>
<feature type="compositionally biased region" description="Acidic residues" evidence="1">
    <location>
        <begin position="319"/>
        <end position="344"/>
    </location>
</feature>
<evidence type="ECO:0000313" key="5">
    <source>
        <dbReference type="Proteomes" id="UP000460435"/>
    </source>
</evidence>
<dbReference type="EMBL" id="WLZY01000011">
    <property type="protein sequence ID" value="NDL60269.1"/>
    <property type="molecule type" value="Genomic_DNA"/>
</dbReference>
<feature type="region of interest" description="Disordered" evidence="1">
    <location>
        <begin position="230"/>
        <end position="344"/>
    </location>
</feature>
<dbReference type="Pfam" id="PF21946">
    <property type="entry name" value="LppM"/>
    <property type="match status" value="1"/>
</dbReference>
<gene>
    <name evidence="4" type="ORF">F7O44_24655</name>
</gene>
<protein>
    <recommendedName>
        <fullName evidence="3">LppM domain-containing protein</fullName>
    </recommendedName>
</protein>
<accession>A0A7K3MAD8</accession>
<proteinExistence type="predicted"/>
<feature type="transmembrane region" description="Helical" evidence="2">
    <location>
        <begin position="202"/>
        <end position="223"/>
    </location>
</feature>
<dbReference type="AlphaFoldDB" id="A0A7K3MAD8"/>
<evidence type="ECO:0000313" key="4">
    <source>
        <dbReference type="EMBL" id="NDL60269.1"/>
    </source>
</evidence>
<feature type="compositionally biased region" description="Pro residues" evidence="1">
    <location>
        <begin position="237"/>
        <end position="253"/>
    </location>
</feature>
<keyword evidence="2" id="KW-1133">Transmembrane helix</keyword>
<dbReference type="InterPro" id="IPR053807">
    <property type="entry name" value="LppM"/>
</dbReference>
<keyword evidence="2" id="KW-0472">Membrane</keyword>
<keyword evidence="2" id="KW-0812">Transmembrane</keyword>
<evidence type="ECO:0000256" key="2">
    <source>
        <dbReference type="SAM" id="Phobius"/>
    </source>
</evidence>
<comment type="caution">
    <text evidence="4">The sequence shown here is derived from an EMBL/GenBank/DDBJ whole genome shotgun (WGS) entry which is preliminary data.</text>
</comment>
<feature type="compositionally biased region" description="Low complexity" evidence="1">
    <location>
        <begin position="258"/>
        <end position="284"/>
    </location>
</feature>
<dbReference type="Proteomes" id="UP000460435">
    <property type="component" value="Unassembled WGS sequence"/>
</dbReference>
<keyword evidence="5" id="KW-1185">Reference proteome</keyword>
<dbReference type="PROSITE" id="PS51257">
    <property type="entry name" value="PROKAR_LIPOPROTEIN"/>
    <property type="match status" value="1"/>
</dbReference>
<feature type="domain" description="LppM" evidence="3">
    <location>
        <begin position="24"/>
        <end position="192"/>
    </location>
</feature>
<organism evidence="4 5">
    <name type="scientific">Phytoactinopolyspora mesophila</name>
    <dbReference type="NCBI Taxonomy" id="2650750"/>
    <lineage>
        <taxon>Bacteria</taxon>
        <taxon>Bacillati</taxon>
        <taxon>Actinomycetota</taxon>
        <taxon>Actinomycetes</taxon>
        <taxon>Jiangellales</taxon>
        <taxon>Jiangellaceae</taxon>
        <taxon>Phytoactinopolyspora</taxon>
    </lineage>
</organism>
<dbReference type="RefSeq" id="WP_162452989.1">
    <property type="nucleotide sequence ID" value="NZ_WLZY01000011.1"/>
</dbReference>
<feature type="compositionally biased region" description="Low complexity" evidence="1">
    <location>
        <begin position="293"/>
        <end position="306"/>
    </location>
</feature>
<name>A0A7K3MAD8_9ACTN</name>
<sequence length="344" mass="35444">MKRTRTLRAIGAAGLVLALTGCIKMDMDLTVNADDTVDGTMIFGFNKEMSDMMGEEADMFDGMMDELLDMDLGEDAPDDVTVEPYDDGTFIGQEMTFQGVALDEFGGDDATSELRLTREGDEFVFEGDMDMSDTGEMGDIPPGMLEGMMEFDMRVSITFPGEVLEHNGDLSGTTVTWVPEMGETNDMYARASESGGGGGMPVWLWIVIGVVVVAGLVALLFLFSRGKTEPAVAGDAPAPPPSPEGAGPVPPAPGGAGAAAAAAPPAAPVGEPAVDEAPAPQAAEPVDEPPAPADDVPLAAPGPDPSAAREPEAAPAPDAEPEGSAEPAPDADEAAGTGEQEEDR</sequence>
<evidence type="ECO:0000256" key="1">
    <source>
        <dbReference type="SAM" id="MobiDB-lite"/>
    </source>
</evidence>
<evidence type="ECO:0000259" key="3">
    <source>
        <dbReference type="Pfam" id="PF21946"/>
    </source>
</evidence>